<feature type="transmembrane region" description="Helical" evidence="9">
    <location>
        <begin position="689"/>
        <end position="710"/>
    </location>
</feature>
<evidence type="ECO:0000256" key="1">
    <source>
        <dbReference type="ARBA" id="ARBA00004141"/>
    </source>
</evidence>
<dbReference type="NCBIfam" id="TIGR00728">
    <property type="entry name" value="OPT_sfam"/>
    <property type="match status" value="1"/>
</dbReference>
<organism evidence="10 11">
    <name type="scientific">Kalanchoe fedtschenkoi</name>
    <name type="common">Lavender scallops</name>
    <name type="synonym">South American air plant</name>
    <dbReference type="NCBI Taxonomy" id="63787"/>
    <lineage>
        <taxon>Eukaryota</taxon>
        <taxon>Viridiplantae</taxon>
        <taxon>Streptophyta</taxon>
        <taxon>Embryophyta</taxon>
        <taxon>Tracheophyta</taxon>
        <taxon>Spermatophyta</taxon>
        <taxon>Magnoliopsida</taxon>
        <taxon>eudicotyledons</taxon>
        <taxon>Gunneridae</taxon>
        <taxon>Pentapetalae</taxon>
        <taxon>Saxifragales</taxon>
        <taxon>Crassulaceae</taxon>
        <taxon>Kalanchoe</taxon>
    </lineage>
</organism>
<feature type="transmembrane region" description="Helical" evidence="9">
    <location>
        <begin position="157"/>
        <end position="175"/>
    </location>
</feature>
<keyword evidence="4 9" id="KW-0812">Transmembrane</keyword>
<feature type="transmembrane region" description="Helical" evidence="9">
    <location>
        <begin position="76"/>
        <end position="95"/>
    </location>
</feature>
<feature type="transmembrane region" description="Helical" evidence="9">
    <location>
        <begin position="49"/>
        <end position="69"/>
    </location>
</feature>
<feature type="transmembrane region" description="Helical" evidence="9">
    <location>
        <begin position="612"/>
        <end position="630"/>
    </location>
</feature>
<dbReference type="NCBIfam" id="TIGR00727">
    <property type="entry name" value="ISP4_OPT"/>
    <property type="match status" value="1"/>
</dbReference>
<dbReference type="Pfam" id="PF03169">
    <property type="entry name" value="OPT"/>
    <property type="match status" value="1"/>
</dbReference>
<evidence type="ECO:0000256" key="9">
    <source>
        <dbReference type="SAM" id="Phobius"/>
    </source>
</evidence>
<keyword evidence="5" id="KW-0571">Peptide transport</keyword>
<evidence type="ECO:0000256" key="7">
    <source>
        <dbReference type="ARBA" id="ARBA00022989"/>
    </source>
</evidence>
<evidence type="ECO:0000256" key="8">
    <source>
        <dbReference type="ARBA" id="ARBA00023136"/>
    </source>
</evidence>
<reference evidence="10" key="1">
    <citation type="submission" date="2021-01" db="UniProtKB">
        <authorList>
            <consortium name="EnsemblPlants"/>
        </authorList>
    </citation>
    <scope>IDENTIFICATION</scope>
</reference>
<feature type="transmembrane region" description="Helical" evidence="9">
    <location>
        <begin position="264"/>
        <end position="284"/>
    </location>
</feature>
<evidence type="ECO:0008006" key="12">
    <source>
        <dbReference type="Google" id="ProtNLM"/>
    </source>
</evidence>
<keyword evidence="7 9" id="KW-1133">Transmembrane helix</keyword>
<dbReference type="AlphaFoldDB" id="A0A7N0RDC8"/>
<feature type="transmembrane region" description="Helical" evidence="9">
    <location>
        <begin position="366"/>
        <end position="392"/>
    </location>
</feature>
<dbReference type="EnsemblPlants" id="Kaladp0008s0272.1.v1.1">
    <property type="protein sequence ID" value="Kaladp0008s0272.1.v1.1"/>
    <property type="gene ID" value="Kaladp0008s0272.v1.1"/>
</dbReference>
<dbReference type="InterPro" id="IPR004648">
    <property type="entry name" value="Oligpept_transpt"/>
</dbReference>
<dbReference type="PANTHER" id="PTHR22601">
    <property type="entry name" value="ISP4 LIKE PROTEIN"/>
    <property type="match status" value="1"/>
</dbReference>
<dbReference type="InterPro" id="IPR004813">
    <property type="entry name" value="OPT"/>
</dbReference>
<evidence type="ECO:0000256" key="6">
    <source>
        <dbReference type="ARBA" id="ARBA00022927"/>
    </source>
</evidence>
<proteinExistence type="inferred from homology"/>
<dbReference type="GO" id="GO:0016020">
    <property type="term" value="C:membrane"/>
    <property type="evidence" value="ECO:0007669"/>
    <property type="project" value="UniProtKB-SubCell"/>
</dbReference>
<feature type="transmembrane region" description="Helical" evidence="9">
    <location>
        <begin position="291"/>
        <end position="314"/>
    </location>
</feature>
<feature type="transmembrane region" description="Helical" evidence="9">
    <location>
        <begin position="425"/>
        <end position="447"/>
    </location>
</feature>
<keyword evidence="8 9" id="KW-0472">Membrane</keyword>
<keyword evidence="6" id="KW-0653">Protein transport</keyword>
<dbReference type="Proteomes" id="UP000594263">
    <property type="component" value="Unplaced"/>
</dbReference>
<evidence type="ECO:0000313" key="10">
    <source>
        <dbReference type="EnsemblPlants" id="Kaladp0008s0272.1.v1.1"/>
    </source>
</evidence>
<evidence type="ECO:0000256" key="4">
    <source>
        <dbReference type="ARBA" id="ARBA00022692"/>
    </source>
</evidence>
<evidence type="ECO:0000256" key="5">
    <source>
        <dbReference type="ARBA" id="ARBA00022856"/>
    </source>
</evidence>
<feature type="transmembrane region" description="Helical" evidence="9">
    <location>
        <begin position="125"/>
        <end position="150"/>
    </location>
</feature>
<feature type="transmembrane region" description="Helical" evidence="9">
    <location>
        <begin position="187"/>
        <end position="203"/>
    </location>
</feature>
<protein>
    <recommendedName>
        <fullName evidence="12">Oligopeptide transporter</fullName>
    </recommendedName>
</protein>
<keyword evidence="11" id="KW-1185">Reference proteome</keyword>
<keyword evidence="3" id="KW-0813">Transport</keyword>
<evidence type="ECO:0000313" key="11">
    <source>
        <dbReference type="Proteomes" id="UP000594263"/>
    </source>
</evidence>
<comment type="subcellular location">
    <subcellularLocation>
        <location evidence="1">Membrane</location>
        <topology evidence="1">Multi-pass membrane protein</topology>
    </subcellularLocation>
</comment>
<feature type="transmembrane region" description="Helical" evidence="9">
    <location>
        <begin position="660"/>
        <end position="677"/>
    </location>
</feature>
<evidence type="ECO:0000256" key="3">
    <source>
        <dbReference type="ARBA" id="ARBA00022448"/>
    </source>
</evidence>
<dbReference type="Gramene" id="Kaladp0008s0272.1.v1.1">
    <property type="protein sequence ID" value="Kaladp0008s0272.1.v1.1"/>
    <property type="gene ID" value="Kaladp0008s0272.v1.1"/>
</dbReference>
<comment type="similarity">
    <text evidence="2">Belongs to the oligopeptide OPT transporter (TC 2.A.67.1) family.</text>
</comment>
<dbReference type="OMA" id="AANYMAW"/>
<evidence type="ECO:0000256" key="2">
    <source>
        <dbReference type="ARBA" id="ARBA00005484"/>
    </source>
</evidence>
<accession>A0A7N0RDC8</accession>
<dbReference type="GO" id="GO:0035673">
    <property type="term" value="F:oligopeptide transmembrane transporter activity"/>
    <property type="evidence" value="ECO:0007669"/>
    <property type="project" value="InterPro"/>
</dbReference>
<dbReference type="GO" id="GO:0015031">
    <property type="term" value="P:protein transport"/>
    <property type="evidence" value="ECO:0007669"/>
    <property type="project" value="UniProtKB-KW"/>
</dbReference>
<name>A0A7N0RDC8_KALFE</name>
<sequence>MAEGPKKGFELEATHIGVSDDGEINDSPIEEVKLTVPITDDPTLAALTFRTWVLGFITCATLAFVNQFFGYRQNYLNLTTITAQILVLPAGRLMAKYLPTNKWKVPFFNFSLTLNPGPFNIKEHVLITIFATSGANGVYAVGILTIVKVFYHKEMHVVAAFLLAQTTQLLGYGWAGLFRKYLVDSAYMWWPTTLINVSLFRALHEKERRPKGGNTRLQFFFMIFVASFAYYIVPGYFFPTISFISIVCHIWKNSVTAHQIGSGVYGLGVGSFGLDWSTVAGYLGTPLATPAFALLNILAGVVLIVYIILPIAYWSNWYDAKMFPIVTSHTFDYTGQEYNISRVLDDETFTLDEAGYNNYSKLHLSVFFAFSYGLSFATLAATLSHVALFHGLEIWDLWKKTRSDEKARDVHTRIMKKNYKQVPQWWFHIILISLICLSIFTCEGFGGQLQLPWWGLLMACAIAFLFTLPVGIIQATTNQQPGLNVITELIIGYIYPGKPLANVAFKTYGYISMTQALTFLQDFKLGAYMKIPPVSMFMAQARLAGTIVSSGVHFGTAWWLLTSIEHICDPEKLPDGSPWTCPGDDVFYHASIIWGVIGPAKMFTKQGLYPEINWFFLIGLLAPFPGYLLTRKYPDNKWITLIHMPLILGATAYMPPARSVHYICWLSVGLVFNVFVYRRFKSWWARNNYVMSAALDAGLAFSAVLIYFALTGKDIYVQWWGLNQDDFCNLARCPTAPGMNMTVGKVQCPVF</sequence>
<feature type="transmembrane region" description="Helical" evidence="9">
    <location>
        <begin position="453"/>
        <end position="473"/>
    </location>
</feature>